<evidence type="ECO:0000313" key="2">
    <source>
        <dbReference type="EMBL" id="KAG1790358.1"/>
    </source>
</evidence>
<protein>
    <submittedName>
        <fullName evidence="2">Uncharacterized protein</fullName>
    </submittedName>
</protein>
<dbReference type="AlphaFoldDB" id="A0A9P7AIV7"/>
<reference evidence="2" key="1">
    <citation type="journal article" date="2020" name="New Phytol.">
        <title>Comparative genomics reveals dynamic genome evolution in host specialist ectomycorrhizal fungi.</title>
        <authorList>
            <person name="Lofgren L.A."/>
            <person name="Nguyen N.H."/>
            <person name="Vilgalys R."/>
            <person name="Ruytinx J."/>
            <person name="Liao H.L."/>
            <person name="Branco S."/>
            <person name="Kuo A."/>
            <person name="LaButti K."/>
            <person name="Lipzen A."/>
            <person name="Andreopoulos W."/>
            <person name="Pangilinan J."/>
            <person name="Riley R."/>
            <person name="Hundley H."/>
            <person name="Na H."/>
            <person name="Barry K."/>
            <person name="Grigoriev I.V."/>
            <person name="Stajich J.E."/>
            <person name="Kennedy P.G."/>
        </authorList>
    </citation>
    <scope>NUCLEOTIDE SEQUENCE</scope>
    <source>
        <strain evidence="2">S12</strain>
    </source>
</reference>
<keyword evidence="3" id="KW-1185">Reference proteome</keyword>
<dbReference type="RefSeq" id="XP_041157330.1">
    <property type="nucleotide sequence ID" value="XM_041300450.1"/>
</dbReference>
<accession>A0A9P7AIV7</accession>
<keyword evidence="1" id="KW-0175">Coiled coil</keyword>
<comment type="caution">
    <text evidence="2">The sequence shown here is derived from an EMBL/GenBank/DDBJ whole genome shotgun (WGS) entry which is preliminary data.</text>
</comment>
<evidence type="ECO:0000313" key="3">
    <source>
        <dbReference type="Proteomes" id="UP000719766"/>
    </source>
</evidence>
<dbReference type="OrthoDB" id="2652595at2759"/>
<organism evidence="2 3">
    <name type="scientific">Suillus plorans</name>
    <dbReference type="NCBI Taxonomy" id="116603"/>
    <lineage>
        <taxon>Eukaryota</taxon>
        <taxon>Fungi</taxon>
        <taxon>Dikarya</taxon>
        <taxon>Basidiomycota</taxon>
        <taxon>Agaricomycotina</taxon>
        <taxon>Agaricomycetes</taxon>
        <taxon>Agaricomycetidae</taxon>
        <taxon>Boletales</taxon>
        <taxon>Suillineae</taxon>
        <taxon>Suillaceae</taxon>
        <taxon>Suillus</taxon>
    </lineage>
</organism>
<gene>
    <name evidence="2" type="ORF">HD556DRAFT_1310746</name>
</gene>
<proteinExistence type="predicted"/>
<dbReference type="Proteomes" id="UP000719766">
    <property type="component" value="Unassembled WGS sequence"/>
</dbReference>
<evidence type="ECO:0000256" key="1">
    <source>
        <dbReference type="SAM" id="Coils"/>
    </source>
</evidence>
<feature type="coiled-coil region" evidence="1">
    <location>
        <begin position="45"/>
        <end position="76"/>
    </location>
</feature>
<dbReference type="EMBL" id="JABBWE010000051">
    <property type="protein sequence ID" value="KAG1790358.1"/>
    <property type="molecule type" value="Genomic_DNA"/>
</dbReference>
<name>A0A9P7AIV7_9AGAM</name>
<sequence length="140" mass="16732">MHPRRKQCHSKSYLQLAAFLNAQEKLNENEFHQMVHSGTQMTSINEEYENDLESQLRHVKEQLKSAQIHIEFLSERMKTYRYRWLEQYYCADNLEHHMLDGVYVPKLDQIPESATSPSFFPELLSWSLEGSDWREHSTDL</sequence>
<dbReference type="GeneID" id="64594214"/>